<feature type="region of interest" description="Disordered" evidence="1">
    <location>
        <begin position="1"/>
        <end position="23"/>
    </location>
</feature>
<evidence type="ECO:0000313" key="3">
    <source>
        <dbReference type="Proteomes" id="UP000284962"/>
    </source>
</evidence>
<reference evidence="2 3" key="1">
    <citation type="submission" date="2018-08" db="EMBL/GenBank/DDBJ databases">
        <title>A genome reference for cultivated species of the human gut microbiota.</title>
        <authorList>
            <person name="Zou Y."/>
            <person name="Xue W."/>
            <person name="Luo G."/>
        </authorList>
    </citation>
    <scope>NUCLEOTIDE SEQUENCE [LARGE SCALE GENOMIC DNA]</scope>
    <source>
        <strain evidence="2 3">AM46-16</strain>
    </source>
</reference>
<proteinExistence type="predicted"/>
<gene>
    <name evidence="2" type="ORF">DW957_02335</name>
</gene>
<comment type="caution">
    <text evidence="2">The sequence shown here is derived from an EMBL/GenBank/DDBJ whole genome shotgun (WGS) entry which is preliminary data.</text>
</comment>
<name>A0A413QMY0_9FIRM</name>
<feature type="compositionally biased region" description="Low complexity" evidence="1">
    <location>
        <begin position="1"/>
        <end position="11"/>
    </location>
</feature>
<protein>
    <submittedName>
        <fullName evidence="2">Uncharacterized protein</fullName>
    </submittedName>
</protein>
<dbReference type="EMBL" id="QSEW01000002">
    <property type="protein sequence ID" value="RHA01654.1"/>
    <property type="molecule type" value="Genomic_DNA"/>
</dbReference>
<accession>A0A413QMY0</accession>
<dbReference type="Proteomes" id="UP000284962">
    <property type="component" value="Unassembled WGS sequence"/>
</dbReference>
<evidence type="ECO:0000256" key="1">
    <source>
        <dbReference type="SAM" id="MobiDB-lite"/>
    </source>
</evidence>
<organism evidence="2 3">
    <name type="scientific">Dorea formicigenerans</name>
    <dbReference type="NCBI Taxonomy" id="39486"/>
    <lineage>
        <taxon>Bacteria</taxon>
        <taxon>Bacillati</taxon>
        <taxon>Bacillota</taxon>
        <taxon>Clostridia</taxon>
        <taxon>Lachnospirales</taxon>
        <taxon>Lachnospiraceae</taxon>
        <taxon>Dorea</taxon>
    </lineage>
</organism>
<feature type="compositionally biased region" description="Basic residues" evidence="1">
    <location>
        <begin position="12"/>
        <end position="23"/>
    </location>
</feature>
<dbReference type="AlphaFoldDB" id="A0A413QMY0"/>
<evidence type="ECO:0000313" key="2">
    <source>
        <dbReference type="EMBL" id="RHA01654.1"/>
    </source>
</evidence>
<sequence>MTDGLMFPKTMGMKKKKRQKHPKPIVATEPGICYLCAKEEGNWNYQYTECHHVVFGGGGRSRSEENGLKVYLCRRHHKEGKDAVHNCRATRERLCAYMQEAYEQDHTREEWMRIAYKNYI</sequence>